<proteinExistence type="predicted"/>
<evidence type="ECO:0000313" key="2">
    <source>
        <dbReference type="Proteomes" id="UP001732700"/>
    </source>
</evidence>
<reference evidence="1" key="2">
    <citation type="submission" date="2025-09" db="UniProtKB">
        <authorList>
            <consortium name="EnsemblPlants"/>
        </authorList>
    </citation>
    <scope>IDENTIFICATION</scope>
</reference>
<keyword evidence="2" id="KW-1185">Reference proteome</keyword>
<reference evidence="1" key="1">
    <citation type="submission" date="2021-05" db="EMBL/GenBank/DDBJ databases">
        <authorList>
            <person name="Scholz U."/>
            <person name="Mascher M."/>
            <person name="Fiebig A."/>
        </authorList>
    </citation>
    <scope>NUCLEOTIDE SEQUENCE [LARGE SCALE GENOMIC DNA]</scope>
</reference>
<protein>
    <submittedName>
        <fullName evidence="1">Uncharacterized protein</fullName>
    </submittedName>
</protein>
<dbReference type="Proteomes" id="UP001732700">
    <property type="component" value="Chromosome 6D"/>
</dbReference>
<evidence type="ECO:0000313" key="1">
    <source>
        <dbReference type="EnsemblPlants" id="AVESA.00010b.r2.6DG1162190.2.CDS"/>
    </source>
</evidence>
<dbReference type="EnsemblPlants" id="AVESA.00010b.r2.6DG1162190.2">
    <property type="protein sequence ID" value="AVESA.00010b.r2.6DG1162190.2.CDS"/>
    <property type="gene ID" value="AVESA.00010b.r2.6DG1162190"/>
</dbReference>
<accession>A0ACD5ZG45</accession>
<organism evidence="1 2">
    <name type="scientific">Avena sativa</name>
    <name type="common">Oat</name>
    <dbReference type="NCBI Taxonomy" id="4498"/>
    <lineage>
        <taxon>Eukaryota</taxon>
        <taxon>Viridiplantae</taxon>
        <taxon>Streptophyta</taxon>
        <taxon>Embryophyta</taxon>
        <taxon>Tracheophyta</taxon>
        <taxon>Spermatophyta</taxon>
        <taxon>Magnoliopsida</taxon>
        <taxon>Liliopsida</taxon>
        <taxon>Poales</taxon>
        <taxon>Poaceae</taxon>
        <taxon>BOP clade</taxon>
        <taxon>Pooideae</taxon>
        <taxon>Poodae</taxon>
        <taxon>Poeae</taxon>
        <taxon>Poeae Chloroplast Group 1 (Aveneae type)</taxon>
        <taxon>Aveninae</taxon>
        <taxon>Avena</taxon>
    </lineage>
</organism>
<name>A0ACD5ZG45_AVESA</name>
<sequence length="444" mass="47814">MKLVCRTDLLTTKMLKDTNPAQDTVHVLHEDASYDKDVLEIKLADSVVTSDYGGNFVKDVCIDDGQRPTRKLPEEKVVDGKLSPKFDHQMIHANGAPISGEKDHGMKSVHELKPEIVQPVGFAPDSSNEKLYSSRKEQDREGRSKATNFGEISEKKISLEELLRLESAEESQHKTTASSETSKDHMPSLAGEAVGQVSTVTTPEERDAEAPPECSTSAITDAASTEPTCTLEKTDDDVSAEGFDKVEKAEPGVDAPISSSSDIGSSEKSSDENGSTADEAVPNKVDETAVASTSSADIAEPSGANGENKQEADGITDAHDSTKRDEGNAMNTVIESPTQAQVMDEEITPDSAKATSQTVNGYPPSEPGLFGPSIMSAPVSHSGHLAYSGSISIRSDSSTTSTRSFAFPVLQRDWISSPVRMAKGERRRARRRHAWRKGLICCKF</sequence>